<accession>A0A5C6P8A1</accession>
<gene>
    <name evidence="2" type="ORF">D4764_14G0004100</name>
</gene>
<protein>
    <submittedName>
        <fullName evidence="2">Uncharacterized protein</fullName>
    </submittedName>
</protein>
<sequence length="104" mass="12285">MTAAREKRRGEERRGEERGRGGEERREEERRGEERRGEEKHRNTHKNTLYNGSAGPEVIMQLRRRRYLRKGEERRGEERKPWGHGGVTEACQVIMFPDPSSLVL</sequence>
<comment type="caution">
    <text evidence="2">The sequence shown here is derived from an EMBL/GenBank/DDBJ whole genome shotgun (WGS) entry which is preliminary data.</text>
</comment>
<reference evidence="2 3" key="1">
    <citation type="submission" date="2019-04" db="EMBL/GenBank/DDBJ databases">
        <title>Chromosome genome assembly for Takifugu flavidus.</title>
        <authorList>
            <person name="Xiao S."/>
        </authorList>
    </citation>
    <scope>NUCLEOTIDE SEQUENCE [LARGE SCALE GENOMIC DNA]</scope>
    <source>
        <strain evidence="2">HTHZ2018</strain>
        <tissue evidence="2">Muscle</tissue>
    </source>
</reference>
<dbReference type="AlphaFoldDB" id="A0A5C6P8A1"/>
<keyword evidence="3" id="KW-1185">Reference proteome</keyword>
<proteinExistence type="predicted"/>
<dbReference type="Proteomes" id="UP000324091">
    <property type="component" value="Chromosome 14"/>
</dbReference>
<evidence type="ECO:0000313" key="3">
    <source>
        <dbReference type="Proteomes" id="UP000324091"/>
    </source>
</evidence>
<dbReference type="EMBL" id="RHFK02000006">
    <property type="protein sequence ID" value="TWW74407.1"/>
    <property type="molecule type" value="Genomic_DNA"/>
</dbReference>
<feature type="region of interest" description="Disordered" evidence="1">
    <location>
        <begin position="1"/>
        <end position="57"/>
    </location>
</feature>
<organism evidence="2 3">
    <name type="scientific">Takifugu flavidus</name>
    <name type="common">sansaifugu</name>
    <dbReference type="NCBI Taxonomy" id="433684"/>
    <lineage>
        <taxon>Eukaryota</taxon>
        <taxon>Metazoa</taxon>
        <taxon>Chordata</taxon>
        <taxon>Craniata</taxon>
        <taxon>Vertebrata</taxon>
        <taxon>Euteleostomi</taxon>
        <taxon>Actinopterygii</taxon>
        <taxon>Neopterygii</taxon>
        <taxon>Teleostei</taxon>
        <taxon>Neoteleostei</taxon>
        <taxon>Acanthomorphata</taxon>
        <taxon>Eupercaria</taxon>
        <taxon>Tetraodontiformes</taxon>
        <taxon>Tetradontoidea</taxon>
        <taxon>Tetraodontidae</taxon>
        <taxon>Takifugu</taxon>
    </lineage>
</organism>
<name>A0A5C6P8A1_9TELE</name>
<evidence type="ECO:0000313" key="2">
    <source>
        <dbReference type="EMBL" id="TWW74407.1"/>
    </source>
</evidence>
<evidence type="ECO:0000256" key="1">
    <source>
        <dbReference type="SAM" id="MobiDB-lite"/>
    </source>
</evidence>
<feature type="compositionally biased region" description="Basic and acidic residues" evidence="1">
    <location>
        <begin position="1"/>
        <end position="41"/>
    </location>
</feature>